<evidence type="ECO:0000256" key="1">
    <source>
        <dbReference type="SAM" id="MobiDB-lite"/>
    </source>
</evidence>
<keyword evidence="3" id="KW-1185">Reference proteome</keyword>
<dbReference type="RefSeq" id="WP_189110508.1">
    <property type="nucleotide sequence ID" value="NZ_BMMV01000023.1"/>
</dbReference>
<comment type="caution">
    <text evidence="2">The sequence shown here is derived from an EMBL/GenBank/DDBJ whole genome shotgun (WGS) entry which is preliminary data.</text>
</comment>
<dbReference type="Proteomes" id="UP000660265">
    <property type="component" value="Unassembled WGS sequence"/>
</dbReference>
<accession>A0ABQ2ENM6</accession>
<proteinExistence type="predicted"/>
<feature type="region of interest" description="Disordered" evidence="1">
    <location>
        <begin position="184"/>
        <end position="205"/>
    </location>
</feature>
<sequence>MGSELRRQLREVLGPDIKGLQRAVALEIADDARYNDAWGYDPTGRRSKARLADLVRWTAAKDELSVREMLRRLSVAGWEFRLPIGTGRDGRPLYAVPGTAMQFRVPDFKAPTVVGPMESEGPTVVGPMDAQGPTVVAQGPTTVGEGPTVVGKGPTVVGPPSLVLLPVSPKTSPTTSVAEVSSIALGRESGTEEEGGGGDSSFPDTSKAKALVDALDYRGRPPGKKRQQEITALAAAALASGWTEQDLKVYLDLGGAAVQSAAAVYAHRLAPDELPDAQSWQAARRPALKGTDAIVAGWMDIANDLAAEADGGMWGRAMGRAKARSGYRPSDPNAVWERMAAQTAAGAAPDGAEGVPPCGDPDCDPITRTREKEESNGLKSAVPCTRCHPAMRF</sequence>
<protein>
    <submittedName>
        <fullName evidence="2">Uncharacterized protein</fullName>
    </submittedName>
</protein>
<dbReference type="EMBL" id="BMMV01000023">
    <property type="protein sequence ID" value="GGK18288.1"/>
    <property type="molecule type" value="Genomic_DNA"/>
</dbReference>
<organism evidence="2 3">
    <name type="scientific">Streptomyces camponoticapitis</name>
    <dbReference type="NCBI Taxonomy" id="1616125"/>
    <lineage>
        <taxon>Bacteria</taxon>
        <taxon>Bacillati</taxon>
        <taxon>Actinomycetota</taxon>
        <taxon>Actinomycetes</taxon>
        <taxon>Kitasatosporales</taxon>
        <taxon>Streptomycetaceae</taxon>
        <taxon>Streptomyces</taxon>
    </lineage>
</organism>
<reference evidence="3" key="1">
    <citation type="journal article" date="2019" name="Int. J. Syst. Evol. Microbiol.">
        <title>The Global Catalogue of Microorganisms (GCM) 10K type strain sequencing project: providing services to taxonomists for standard genome sequencing and annotation.</title>
        <authorList>
            <consortium name="The Broad Institute Genomics Platform"/>
            <consortium name="The Broad Institute Genome Sequencing Center for Infectious Disease"/>
            <person name="Wu L."/>
            <person name="Ma J."/>
        </authorList>
    </citation>
    <scope>NUCLEOTIDE SEQUENCE [LARGE SCALE GENOMIC DNA]</scope>
    <source>
        <strain evidence="3">CGMCC 4.7275</strain>
    </source>
</reference>
<name>A0ABQ2ENM6_9ACTN</name>
<evidence type="ECO:0000313" key="3">
    <source>
        <dbReference type="Proteomes" id="UP000660265"/>
    </source>
</evidence>
<evidence type="ECO:0000313" key="2">
    <source>
        <dbReference type="EMBL" id="GGK18288.1"/>
    </source>
</evidence>
<gene>
    <name evidence="2" type="ORF">GCM10011583_57720</name>
</gene>